<dbReference type="AlphaFoldDB" id="A0A5E4QN14"/>
<evidence type="ECO:0000313" key="3">
    <source>
        <dbReference type="Proteomes" id="UP000324832"/>
    </source>
</evidence>
<feature type="transmembrane region" description="Helical" evidence="1">
    <location>
        <begin position="31"/>
        <end position="49"/>
    </location>
</feature>
<dbReference type="InterPro" id="IPR022048">
    <property type="entry name" value="Envelope_fusion-like"/>
</dbReference>
<gene>
    <name evidence="2" type="ORF">LSINAPIS_LOCUS10229</name>
</gene>
<feature type="non-terminal residue" evidence="2">
    <location>
        <position position="1"/>
    </location>
</feature>
<dbReference type="Pfam" id="PF12259">
    <property type="entry name" value="Baculo_F"/>
    <property type="match status" value="1"/>
</dbReference>
<proteinExistence type="predicted"/>
<dbReference type="Proteomes" id="UP000324832">
    <property type="component" value="Unassembled WGS sequence"/>
</dbReference>
<dbReference type="EMBL" id="FZQP02004078">
    <property type="protein sequence ID" value="VVC99335.1"/>
    <property type="molecule type" value="Genomic_DNA"/>
</dbReference>
<keyword evidence="1" id="KW-1133">Transmembrane helix</keyword>
<evidence type="ECO:0000313" key="2">
    <source>
        <dbReference type="EMBL" id="VVC99335.1"/>
    </source>
</evidence>
<keyword evidence="1" id="KW-0472">Membrane</keyword>
<name>A0A5E4QN14_9NEOP</name>
<accession>A0A5E4QN14</accession>
<organism evidence="2 3">
    <name type="scientific">Leptidea sinapis</name>
    <dbReference type="NCBI Taxonomy" id="189913"/>
    <lineage>
        <taxon>Eukaryota</taxon>
        <taxon>Metazoa</taxon>
        <taxon>Ecdysozoa</taxon>
        <taxon>Arthropoda</taxon>
        <taxon>Hexapoda</taxon>
        <taxon>Insecta</taxon>
        <taxon>Pterygota</taxon>
        <taxon>Neoptera</taxon>
        <taxon>Endopterygota</taxon>
        <taxon>Lepidoptera</taxon>
        <taxon>Glossata</taxon>
        <taxon>Ditrysia</taxon>
        <taxon>Papilionoidea</taxon>
        <taxon>Pieridae</taxon>
        <taxon>Dismorphiinae</taxon>
        <taxon>Leptidea</taxon>
    </lineage>
</organism>
<reference evidence="2 3" key="1">
    <citation type="submission" date="2017-07" db="EMBL/GenBank/DDBJ databases">
        <authorList>
            <person name="Talla V."/>
            <person name="Backstrom N."/>
        </authorList>
    </citation>
    <scope>NUCLEOTIDE SEQUENCE [LARGE SCALE GENOMIC DNA]</scope>
</reference>
<keyword evidence="3" id="KW-1185">Reference proteome</keyword>
<evidence type="ECO:0000256" key="1">
    <source>
        <dbReference type="SAM" id="Phobius"/>
    </source>
</evidence>
<feature type="non-terminal residue" evidence="2">
    <location>
        <position position="323"/>
    </location>
</feature>
<protein>
    <recommendedName>
        <fullName evidence="4">Envelope fusion protein</fullName>
    </recommendedName>
</protein>
<keyword evidence="1" id="KW-0812">Transmembrane</keyword>
<evidence type="ECO:0008006" key="4">
    <source>
        <dbReference type="Google" id="ProtNLM"/>
    </source>
</evidence>
<sequence length="323" mass="37980">LRHDYEELNYYNELLNTQHFKFHARRRRRRGIVNGVGYLALICNLFGVLDSRFAEQYTQDIEIIKSNEKHLAKLWKNQTSVLETEFNVFKNLQTTVDKQHKFINKKLNEFEESTNTLQRDIQNDFLLTSVIANSLLHSLKRLQDTLLDTIIDIYHGQISLHLLSPAQLKGQLQIMYGLIPITFPLVSTDIYQLYKTLPVPHQINKEMIAIIPVTEFVAINLRKKLYFSVTMTELNDCLHQEGIYLCPLLKPVINIENDKSFCEISPETQMCRLNRNTCSNRWIKLHSETQYLYFCCDVYTIRIICDEHVTLQQLHRAGVIFKQ</sequence>